<dbReference type="GO" id="GO:0004737">
    <property type="term" value="F:pyruvate decarboxylase activity"/>
    <property type="evidence" value="ECO:0007669"/>
    <property type="project" value="TreeGrafter"/>
</dbReference>
<accession>A0A8T0T4R6</accession>
<reference evidence="7" key="1">
    <citation type="submission" date="2020-05" db="EMBL/GenBank/DDBJ databases">
        <title>WGS assembly of Panicum virgatum.</title>
        <authorList>
            <person name="Lovell J.T."/>
            <person name="Jenkins J."/>
            <person name="Shu S."/>
            <person name="Juenger T.E."/>
            <person name="Schmutz J."/>
        </authorList>
    </citation>
    <scope>NUCLEOTIDE SEQUENCE</scope>
    <source>
        <strain evidence="7">AP13</strain>
    </source>
</reference>
<evidence type="ECO:0000313" key="7">
    <source>
        <dbReference type="EMBL" id="KAG2606702.1"/>
    </source>
</evidence>
<gene>
    <name evidence="7" type="ORF">PVAP13_4NG211941</name>
</gene>
<name>A0A8T0T4R6_PANVG</name>
<feature type="domain" description="C2H2-type" evidence="6">
    <location>
        <begin position="16"/>
        <end position="39"/>
    </location>
</feature>
<keyword evidence="5" id="KW-0786">Thiamine pyrophosphate</keyword>
<evidence type="ECO:0000256" key="1">
    <source>
        <dbReference type="ARBA" id="ARBA00001964"/>
    </source>
</evidence>
<keyword evidence="4" id="KW-0460">Magnesium</keyword>
<sequence>MPGPSGFSGGIGASPCASQCCFSFSASSSPASHADSRAHCPCSPAPPLAPALSAVEKQLNNLTNNVAETISDNFSFCVADPLSNQMNLEVAMQAAAAFLNKTVESAHAYLFVGPIFNDYSSVGYSLLLKNEKAIIFQPKRVVIGHGPLQLVAVNNLKNLYIIPKQLASLCGCHCV</sequence>
<dbReference type="EMBL" id="CM029044">
    <property type="protein sequence ID" value="KAG2606702.1"/>
    <property type="molecule type" value="Genomic_DNA"/>
</dbReference>
<dbReference type="GO" id="GO:0046872">
    <property type="term" value="F:metal ion binding"/>
    <property type="evidence" value="ECO:0007669"/>
    <property type="project" value="UniProtKB-KW"/>
</dbReference>
<evidence type="ECO:0000256" key="3">
    <source>
        <dbReference type="ARBA" id="ARBA00022723"/>
    </source>
</evidence>
<comment type="caution">
    <text evidence="7">The sequence shown here is derived from an EMBL/GenBank/DDBJ whole genome shotgun (WGS) entry which is preliminary data.</text>
</comment>
<dbReference type="InterPro" id="IPR012110">
    <property type="entry name" value="PDC/IPDC-like"/>
</dbReference>
<dbReference type="PANTHER" id="PTHR43452:SF6">
    <property type="entry name" value="PYRUVATE DECARBOXYLASE 2"/>
    <property type="match status" value="1"/>
</dbReference>
<dbReference type="Gene3D" id="3.40.50.1220">
    <property type="entry name" value="TPP-binding domain"/>
    <property type="match status" value="1"/>
</dbReference>
<dbReference type="InterPro" id="IPR029035">
    <property type="entry name" value="DHS-like_NAD/FAD-binding_dom"/>
</dbReference>
<dbReference type="AlphaFoldDB" id="A0A8T0T4R6"/>
<dbReference type="GO" id="GO:0005829">
    <property type="term" value="C:cytosol"/>
    <property type="evidence" value="ECO:0007669"/>
    <property type="project" value="TreeGrafter"/>
</dbReference>
<proteinExistence type="inferred from homology"/>
<protein>
    <recommendedName>
        <fullName evidence="6">C2H2-type domain-containing protein</fullName>
    </recommendedName>
</protein>
<evidence type="ECO:0000259" key="6">
    <source>
        <dbReference type="PROSITE" id="PS00028"/>
    </source>
</evidence>
<organism evidence="7 8">
    <name type="scientific">Panicum virgatum</name>
    <name type="common">Blackwell switchgrass</name>
    <dbReference type="NCBI Taxonomy" id="38727"/>
    <lineage>
        <taxon>Eukaryota</taxon>
        <taxon>Viridiplantae</taxon>
        <taxon>Streptophyta</taxon>
        <taxon>Embryophyta</taxon>
        <taxon>Tracheophyta</taxon>
        <taxon>Spermatophyta</taxon>
        <taxon>Magnoliopsida</taxon>
        <taxon>Liliopsida</taxon>
        <taxon>Poales</taxon>
        <taxon>Poaceae</taxon>
        <taxon>PACMAD clade</taxon>
        <taxon>Panicoideae</taxon>
        <taxon>Panicodae</taxon>
        <taxon>Paniceae</taxon>
        <taxon>Panicinae</taxon>
        <taxon>Panicum</taxon>
        <taxon>Panicum sect. Hiantes</taxon>
    </lineage>
</organism>
<evidence type="ECO:0000256" key="5">
    <source>
        <dbReference type="ARBA" id="ARBA00023052"/>
    </source>
</evidence>
<dbReference type="PANTHER" id="PTHR43452">
    <property type="entry name" value="PYRUVATE DECARBOXYLASE"/>
    <property type="match status" value="1"/>
</dbReference>
<evidence type="ECO:0000256" key="2">
    <source>
        <dbReference type="ARBA" id="ARBA00007812"/>
    </source>
</evidence>
<dbReference type="PROSITE" id="PS00028">
    <property type="entry name" value="ZINC_FINGER_C2H2_1"/>
    <property type="match status" value="1"/>
</dbReference>
<keyword evidence="3" id="KW-0479">Metal-binding</keyword>
<dbReference type="OrthoDB" id="1726902at2759"/>
<keyword evidence="8" id="KW-1185">Reference proteome</keyword>
<evidence type="ECO:0000256" key="4">
    <source>
        <dbReference type="ARBA" id="ARBA00022842"/>
    </source>
</evidence>
<dbReference type="InterPro" id="IPR013087">
    <property type="entry name" value="Znf_C2H2_type"/>
</dbReference>
<evidence type="ECO:0000313" key="8">
    <source>
        <dbReference type="Proteomes" id="UP000823388"/>
    </source>
</evidence>
<dbReference type="GO" id="GO:0000949">
    <property type="term" value="P:aromatic amino acid family catabolic process to alcohol via Ehrlich pathway"/>
    <property type="evidence" value="ECO:0007669"/>
    <property type="project" value="TreeGrafter"/>
</dbReference>
<dbReference type="Proteomes" id="UP000823388">
    <property type="component" value="Chromosome 4N"/>
</dbReference>
<comment type="similarity">
    <text evidence="2">Belongs to the TPP enzyme family.</text>
</comment>
<comment type="cofactor">
    <cofactor evidence="1">
        <name>thiamine diphosphate</name>
        <dbReference type="ChEBI" id="CHEBI:58937"/>
    </cofactor>
</comment>
<dbReference type="SUPFAM" id="SSF52467">
    <property type="entry name" value="DHS-like NAD/FAD-binding domain"/>
    <property type="match status" value="1"/>
</dbReference>